<accession>A0A7G6X1R0</accession>
<dbReference type="EMBL" id="CP043661">
    <property type="protein sequence ID" value="QNE20175.1"/>
    <property type="molecule type" value="Genomic_DNA"/>
</dbReference>
<evidence type="ECO:0000313" key="1">
    <source>
        <dbReference type="EMBL" id="QNE20175.1"/>
    </source>
</evidence>
<dbReference type="Proteomes" id="UP000515563">
    <property type="component" value="Chromosome"/>
</dbReference>
<gene>
    <name evidence="1" type="ORF">F1D05_22510</name>
</gene>
<evidence type="ECO:0000313" key="2">
    <source>
        <dbReference type="Proteomes" id="UP000515563"/>
    </source>
</evidence>
<dbReference type="AlphaFoldDB" id="A0A7G6X1R0"/>
<protein>
    <submittedName>
        <fullName evidence="1">Uncharacterized protein</fullName>
    </submittedName>
</protein>
<reference evidence="1 2" key="2">
    <citation type="journal article" date="2020" name="Microbiol. Resour. Announc.">
        <title>Antarctic desert soil bacteria exhibit high novel natural product potential, evaluated through long-read genome sequencing and comparative genomics.</title>
        <authorList>
            <person name="Benaud N."/>
            <person name="Edwards R.J."/>
            <person name="Amos T.G."/>
            <person name="D'Agostino P.M."/>
            <person name="Gutierrez-Chavez C."/>
            <person name="Montgomery K."/>
            <person name="Nicetic I."/>
            <person name="Ferrari B.C."/>
        </authorList>
    </citation>
    <scope>NUCLEOTIDE SEQUENCE [LARGE SCALE GENOMIC DNA]</scope>
    <source>
        <strain evidence="1 2">SPB151</strain>
    </source>
</reference>
<sequence>MDSVSLRDRPPRKHRRPSALALWTNLHDLATLRATHALDILNLRGNSPTDLIAHITHTHLA</sequence>
<name>A0A7G6X1R0_9ACTN</name>
<dbReference type="KEGG" id="kqi:F1D05_22510"/>
<reference evidence="2" key="1">
    <citation type="submission" date="2019-09" db="EMBL/GenBank/DDBJ databases">
        <title>Antimicrobial potential of Antarctic Bacteria.</title>
        <authorList>
            <person name="Benaud N."/>
            <person name="Edwards R.J."/>
            <person name="Ferrari B.C."/>
        </authorList>
    </citation>
    <scope>NUCLEOTIDE SEQUENCE [LARGE SCALE GENOMIC DNA]</scope>
    <source>
        <strain evidence="2">SPB151</strain>
    </source>
</reference>
<keyword evidence="2" id="KW-1185">Reference proteome</keyword>
<organism evidence="1 2">
    <name type="scientific">Kribbella qitaiheensis</name>
    <dbReference type="NCBI Taxonomy" id="1544730"/>
    <lineage>
        <taxon>Bacteria</taxon>
        <taxon>Bacillati</taxon>
        <taxon>Actinomycetota</taxon>
        <taxon>Actinomycetes</taxon>
        <taxon>Propionibacteriales</taxon>
        <taxon>Kribbellaceae</taxon>
        <taxon>Kribbella</taxon>
    </lineage>
</organism>
<proteinExistence type="predicted"/>
<dbReference type="RefSeq" id="WP_185442204.1">
    <property type="nucleotide sequence ID" value="NZ_CP043661.1"/>
</dbReference>